<dbReference type="Proteomes" id="UP001500459">
    <property type="component" value="Unassembled WGS sequence"/>
</dbReference>
<dbReference type="Pfam" id="PF13181">
    <property type="entry name" value="TPR_8"/>
    <property type="match status" value="1"/>
</dbReference>
<keyword evidence="2" id="KW-1133">Transmembrane helix</keyword>
<organism evidence="3 4">
    <name type="scientific">Aquimarina addita</name>
    <dbReference type="NCBI Taxonomy" id="870485"/>
    <lineage>
        <taxon>Bacteria</taxon>
        <taxon>Pseudomonadati</taxon>
        <taxon>Bacteroidota</taxon>
        <taxon>Flavobacteriia</taxon>
        <taxon>Flavobacteriales</taxon>
        <taxon>Flavobacteriaceae</taxon>
        <taxon>Aquimarina</taxon>
    </lineage>
</organism>
<dbReference type="InterPro" id="IPR011990">
    <property type="entry name" value="TPR-like_helical_dom_sf"/>
</dbReference>
<evidence type="ECO:0008006" key="5">
    <source>
        <dbReference type="Google" id="ProtNLM"/>
    </source>
</evidence>
<keyword evidence="1" id="KW-0802">TPR repeat</keyword>
<dbReference type="Gene3D" id="1.25.40.10">
    <property type="entry name" value="Tetratricopeptide repeat domain"/>
    <property type="match status" value="1"/>
</dbReference>
<comment type="caution">
    <text evidence="3">The sequence shown here is derived from an EMBL/GenBank/DDBJ whole genome shotgun (WGS) entry which is preliminary data.</text>
</comment>
<name>A0ABP6UK10_9FLAO</name>
<dbReference type="SMART" id="SM00028">
    <property type="entry name" value="TPR"/>
    <property type="match status" value="3"/>
</dbReference>
<proteinExistence type="predicted"/>
<accession>A0ABP6UK10</accession>
<evidence type="ECO:0000313" key="4">
    <source>
        <dbReference type="Proteomes" id="UP001500459"/>
    </source>
</evidence>
<evidence type="ECO:0000256" key="1">
    <source>
        <dbReference type="PROSITE-ProRule" id="PRU00339"/>
    </source>
</evidence>
<gene>
    <name evidence="3" type="ORF">GCM10022393_22640</name>
</gene>
<dbReference type="PROSITE" id="PS51257">
    <property type="entry name" value="PROKAR_LIPOPROTEIN"/>
    <property type="match status" value="1"/>
</dbReference>
<dbReference type="PROSITE" id="PS50005">
    <property type="entry name" value="TPR"/>
    <property type="match status" value="1"/>
</dbReference>
<reference evidence="4" key="1">
    <citation type="journal article" date="2019" name="Int. J. Syst. Evol. Microbiol.">
        <title>The Global Catalogue of Microorganisms (GCM) 10K type strain sequencing project: providing services to taxonomists for standard genome sequencing and annotation.</title>
        <authorList>
            <consortium name="The Broad Institute Genomics Platform"/>
            <consortium name="The Broad Institute Genome Sequencing Center for Infectious Disease"/>
            <person name="Wu L."/>
            <person name="Ma J."/>
        </authorList>
    </citation>
    <scope>NUCLEOTIDE SEQUENCE [LARGE SCALE GENOMIC DNA]</scope>
    <source>
        <strain evidence="4">JCM 17106</strain>
    </source>
</reference>
<evidence type="ECO:0000256" key="2">
    <source>
        <dbReference type="SAM" id="Phobius"/>
    </source>
</evidence>
<keyword evidence="2" id="KW-0812">Transmembrane</keyword>
<dbReference type="SUPFAM" id="SSF48452">
    <property type="entry name" value="TPR-like"/>
    <property type="match status" value="1"/>
</dbReference>
<feature type="transmembrane region" description="Helical" evidence="2">
    <location>
        <begin position="274"/>
        <end position="295"/>
    </location>
</feature>
<feature type="repeat" description="TPR" evidence="1">
    <location>
        <begin position="103"/>
        <end position="136"/>
    </location>
</feature>
<evidence type="ECO:0000313" key="3">
    <source>
        <dbReference type="EMBL" id="GAA3509547.1"/>
    </source>
</evidence>
<keyword evidence="2" id="KW-0472">Membrane</keyword>
<sequence length="301" mass="34742">MNRKTTIILFLLISSGVFACINEYRTLLTGEVVHKERSSGLVWTRDIDTQKLKEISNHLLQSYERSDSIEYFSDYAATLIYLGEYQKAKKIYQEIEQKSPNLYTTASNLGTIYELINKPDTALAWIKKSVTLNPNSHGGSEWIHIKILEYKISKSDDFSTSILGLDFGDNPSPMNPHAYELRKLEEDIKHQLKERLTFIKPPNKIIGALYFDLGNIIAQTKDVQAAMESYHEAKKYGFESELLVQRIVTMQELANKAKPYKQQKQLIDFIKNHIVLLFSLVALTVFLLIVLFILFRKRRTV</sequence>
<dbReference type="InterPro" id="IPR019734">
    <property type="entry name" value="TPR_rpt"/>
</dbReference>
<dbReference type="RefSeq" id="WP_344927454.1">
    <property type="nucleotide sequence ID" value="NZ_BAABCW010000008.1"/>
</dbReference>
<keyword evidence="4" id="KW-1185">Reference proteome</keyword>
<dbReference type="EMBL" id="BAABCW010000008">
    <property type="protein sequence ID" value="GAA3509547.1"/>
    <property type="molecule type" value="Genomic_DNA"/>
</dbReference>
<protein>
    <recommendedName>
        <fullName evidence="5">Tetratricopeptide repeat protein</fullName>
    </recommendedName>
</protein>